<reference evidence="2" key="1">
    <citation type="submission" date="2021-06" db="EMBL/GenBank/DDBJ databases">
        <title>Parelaphostrongylus tenuis whole genome reference sequence.</title>
        <authorList>
            <person name="Garwood T.J."/>
            <person name="Larsen P.A."/>
            <person name="Fountain-Jones N.M."/>
            <person name="Garbe J.R."/>
            <person name="Macchietto M.G."/>
            <person name="Kania S.A."/>
            <person name="Gerhold R.W."/>
            <person name="Richards J.E."/>
            <person name="Wolf T.M."/>
        </authorList>
    </citation>
    <scope>NUCLEOTIDE SEQUENCE</scope>
    <source>
        <strain evidence="2">MNPRO001-30</strain>
        <tissue evidence="2">Meninges</tissue>
    </source>
</reference>
<name>A0AAD5QX13_PARTN</name>
<evidence type="ECO:0000313" key="2">
    <source>
        <dbReference type="EMBL" id="KAJ1363071.1"/>
    </source>
</evidence>
<gene>
    <name evidence="2" type="ORF">KIN20_022835</name>
</gene>
<keyword evidence="3" id="KW-1185">Reference proteome</keyword>
<evidence type="ECO:0000313" key="3">
    <source>
        <dbReference type="Proteomes" id="UP001196413"/>
    </source>
</evidence>
<evidence type="ECO:0000256" key="1">
    <source>
        <dbReference type="SAM" id="MobiDB-lite"/>
    </source>
</evidence>
<comment type="caution">
    <text evidence="2">The sequence shown here is derived from an EMBL/GenBank/DDBJ whole genome shotgun (WGS) entry which is preliminary data.</text>
</comment>
<dbReference type="AlphaFoldDB" id="A0AAD5QX13"/>
<organism evidence="2 3">
    <name type="scientific">Parelaphostrongylus tenuis</name>
    <name type="common">Meningeal worm</name>
    <dbReference type="NCBI Taxonomy" id="148309"/>
    <lineage>
        <taxon>Eukaryota</taxon>
        <taxon>Metazoa</taxon>
        <taxon>Ecdysozoa</taxon>
        <taxon>Nematoda</taxon>
        <taxon>Chromadorea</taxon>
        <taxon>Rhabditida</taxon>
        <taxon>Rhabditina</taxon>
        <taxon>Rhabditomorpha</taxon>
        <taxon>Strongyloidea</taxon>
        <taxon>Metastrongylidae</taxon>
        <taxon>Parelaphostrongylus</taxon>
    </lineage>
</organism>
<dbReference type="EMBL" id="JAHQIW010004602">
    <property type="protein sequence ID" value="KAJ1363071.1"/>
    <property type="molecule type" value="Genomic_DNA"/>
</dbReference>
<sequence>MTQLIYSKRLNVSAHPQPLQVQKAVQLSPVEADVHVNPTETGALPKLVDEPDPQSSDTRQLDKEKEQLAPINASVPAAPPPRSLPPLSIRETTFHSINTRQVF</sequence>
<accession>A0AAD5QX13</accession>
<feature type="region of interest" description="Disordered" evidence="1">
    <location>
        <begin position="36"/>
        <end position="88"/>
    </location>
</feature>
<dbReference type="Proteomes" id="UP001196413">
    <property type="component" value="Unassembled WGS sequence"/>
</dbReference>
<proteinExistence type="predicted"/>
<protein>
    <submittedName>
        <fullName evidence="2">Uncharacterized protein</fullName>
    </submittedName>
</protein>